<feature type="domain" description="Glycosyltransferase 2-like" evidence="1">
    <location>
        <begin position="17"/>
        <end position="146"/>
    </location>
</feature>
<dbReference type="Gene3D" id="3.90.550.10">
    <property type="entry name" value="Spore Coat Polysaccharide Biosynthesis Protein SpsA, Chain A"/>
    <property type="match status" value="1"/>
</dbReference>
<dbReference type="EMBL" id="LT174587">
    <property type="protein sequence ID" value="CZQ25080.1"/>
    <property type="molecule type" value="Genomic_DNA"/>
</dbReference>
<accession>A0A193SF02</accession>
<dbReference type="InterPro" id="IPR001173">
    <property type="entry name" value="Glyco_trans_2-like"/>
</dbReference>
<dbReference type="PANTHER" id="PTHR22916:SF3">
    <property type="entry name" value="UDP-GLCNAC:BETAGAL BETA-1,3-N-ACETYLGLUCOSAMINYLTRANSFERASE-LIKE PROTEIN 1"/>
    <property type="match status" value="1"/>
</dbReference>
<name>A0A193SF02_KLEPN</name>
<reference evidence="2" key="2">
    <citation type="submission" date="2016-06" db="EMBL/GenBank/DDBJ databases">
        <title>Towards a vaccine: An investigation of Klebsiella pneumoniae surface antigens.</title>
        <authorList>
            <person name="Follador R."/>
            <person name="Heinz E."/>
            <person name="Wyres K.L."/>
            <person name="Ellington M.J."/>
            <person name="Kowarik M."/>
            <person name="Holt K.E."/>
            <person name="Thomson N.R."/>
        </authorList>
    </citation>
    <scope>NUCLEOTIDE SEQUENCE</scope>
    <source>
        <strain evidence="2">QMP</strain>
    </source>
</reference>
<dbReference type="SUPFAM" id="SSF53448">
    <property type="entry name" value="Nucleotide-diphospho-sugar transferases"/>
    <property type="match status" value="1"/>
</dbReference>
<sequence length="307" mass="35952">MINKCFDNKSNSIPYFSIVIPTYNSSLTISRTLDSIRQQSFKDFEVIIVDDNSSDRERLVDVINTYKYELNIKIELSDRKLNGAGARNLGIIKSRGFYVAFLDSDDVWSSNKLHVVAEKLKEIEATGIKKFIMFSQVDFVVDGVNKGVMPLKAYDEERESIAEYIFGCNGFIQTSTIVARRVDLLKLMFNDKFTRHQDYDLNIRASFYKFSFIYIDQPLSTYATSRKSHKIKGEGVKYSYFWLNEMKPYLTKKDIFSYKAFRLSQRYLDDNNKLGFVYVFVINFIRCRFYQQKAFICKFLNKITGIH</sequence>
<keyword evidence="2" id="KW-0808">Transferase</keyword>
<dbReference type="GO" id="GO:0016758">
    <property type="term" value="F:hexosyltransferase activity"/>
    <property type="evidence" value="ECO:0007669"/>
    <property type="project" value="UniProtKB-ARBA"/>
</dbReference>
<keyword evidence="2" id="KW-0328">Glycosyltransferase</keyword>
<dbReference type="RefSeq" id="WP_065810911.1">
    <property type="nucleotide sequence ID" value="NZ_BHZA01000045.1"/>
</dbReference>
<dbReference type="PANTHER" id="PTHR22916">
    <property type="entry name" value="GLYCOSYLTRANSFERASE"/>
    <property type="match status" value="1"/>
</dbReference>
<proteinExistence type="predicted"/>
<organism evidence="2">
    <name type="scientific">Klebsiella pneumoniae</name>
    <dbReference type="NCBI Taxonomy" id="573"/>
    <lineage>
        <taxon>Bacteria</taxon>
        <taxon>Pseudomonadati</taxon>
        <taxon>Pseudomonadota</taxon>
        <taxon>Gammaproteobacteria</taxon>
        <taxon>Enterobacterales</taxon>
        <taxon>Enterobacteriaceae</taxon>
        <taxon>Klebsiella/Raoultella group</taxon>
        <taxon>Klebsiella</taxon>
        <taxon>Klebsiella pneumoniae complex</taxon>
    </lineage>
</organism>
<dbReference type="CDD" id="cd00761">
    <property type="entry name" value="Glyco_tranf_GTA_type"/>
    <property type="match status" value="1"/>
</dbReference>
<dbReference type="Pfam" id="PF00535">
    <property type="entry name" value="Glycos_transf_2"/>
    <property type="match status" value="1"/>
</dbReference>
<protein>
    <submittedName>
        <fullName evidence="2">Glycosyl transferase family 2</fullName>
        <ecNumber evidence="2">2.4.1.-</ecNumber>
    </submittedName>
</protein>
<dbReference type="EC" id="2.4.1.-" evidence="2"/>
<evidence type="ECO:0000259" key="1">
    <source>
        <dbReference type="Pfam" id="PF00535"/>
    </source>
</evidence>
<dbReference type="AlphaFoldDB" id="A0A193SF02"/>
<dbReference type="InterPro" id="IPR029044">
    <property type="entry name" value="Nucleotide-diphossugar_trans"/>
</dbReference>
<reference evidence="2" key="1">
    <citation type="submission" date="2016-02" db="EMBL/GenBank/DDBJ databases">
        <authorList>
            <person name="Wen L."/>
            <person name="He K."/>
            <person name="Yang H."/>
        </authorList>
    </citation>
    <scope>NUCLEOTIDE SEQUENCE</scope>
    <source>
        <strain evidence="2">QMP</strain>
    </source>
</reference>
<evidence type="ECO:0000313" key="2">
    <source>
        <dbReference type="EMBL" id="CZQ25080.1"/>
    </source>
</evidence>
<gene>
    <name evidence="2" type="primary">wcaM</name>
</gene>